<keyword evidence="2" id="KW-1185">Reference proteome</keyword>
<organism evidence="1 2">
    <name type="scientific">Dioscorea alata</name>
    <name type="common">Purple yam</name>
    <dbReference type="NCBI Taxonomy" id="55571"/>
    <lineage>
        <taxon>Eukaryota</taxon>
        <taxon>Viridiplantae</taxon>
        <taxon>Streptophyta</taxon>
        <taxon>Embryophyta</taxon>
        <taxon>Tracheophyta</taxon>
        <taxon>Spermatophyta</taxon>
        <taxon>Magnoliopsida</taxon>
        <taxon>Liliopsida</taxon>
        <taxon>Dioscoreales</taxon>
        <taxon>Dioscoreaceae</taxon>
        <taxon>Dioscorea</taxon>
    </lineage>
</organism>
<evidence type="ECO:0000313" key="2">
    <source>
        <dbReference type="Proteomes" id="UP000827976"/>
    </source>
</evidence>
<dbReference type="EMBL" id="CM037016">
    <property type="protein sequence ID" value="KAH7678857.1"/>
    <property type="molecule type" value="Genomic_DNA"/>
</dbReference>
<gene>
    <name evidence="1" type="ORF">IHE45_06G023000</name>
</gene>
<dbReference type="Proteomes" id="UP000827976">
    <property type="component" value="Chromosome 6"/>
</dbReference>
<name>A0ACB7VVQ7_DIOAL</name>
<comment type="caution">
    <text evidence="1">The sequence shown here is derived from an EMBL/GenBank/DDBJ whole genome shotgun (WGS) entry which is preliminary data.</text>
</comment>
<proteinExistence type="predicted"/>
<sequence length="491" mass="54944">MEYERIHNVKMGVLSPTKLRMKLIGAQSSRRKEVESNSSRTSPSKIEEMKYAKNGLLAGDLDQEGASKIGSYPLQQSNYLGVAHPGKSLEADNNGYDSGNDNGSTSSFEFHQVQQSMAGSYHRHVPSKWNEAEKWILNRRSQRPNNVLKRSNSQNHGNRQMLPSWLRISPVNVGQKHYVSRSVDTKLMVEKLPSVSNYTRSNSLSANGPGRSSDVLVASGDSNSLQRGNYRNESSIIKNPVSEPTDFPAVQLVSMRDIGTEMTPIPSEEPSRTTTPPGAMTPSHSSISSRPSSPRKGMSVQQSFPKLSANDKLNFQKGGGKSELSERELQIKTRREIAALGIQLGKMNIASWASKEELQHPSPAPVTIDADQLARMEYETRAAAWEEAEKSKHIARFRSEELKIKAWQSHQKAKFDVQMKKAEIDAERMRTRVKEKTGEKLAIMQRRAEEKQAMAEARMNRKAARTTRQAEYIRQTGRIPSSSILNCSCLF</sequence>
<protein>
    <submittedName>
        <fullName evidence="1">Remorin C-terminal protein</fullName>
    </submittedName>
</protein>
<reference evidence="2" key="1">
    <citation type="journal article" date="2022" name="Nat. Commun.">
        <title>Chromosome evolution and the genetic basis of agronomically important traits in greater yam.</title>
        <authorList>
            <person name="Bredeson J.V."/>
            <person name="Lyons J.B."/>
            <person name="Oniyinde I.O."/>
            <person name="Okereke N.R."/>
            <person name="Kolade O."/>
            <person name="Nnabue I."/>
            <person name="Nwadili C.O."/>
            <person name="Hribova E."/>
            <person name="Parker M."/>
            <person name="Nwogha J."/>
            <person name="Shu S."/>
            <person name="Carlson J."/>
            <person name="Kariba R."/>
            <person name="Muthemba S."/>
            <person name="Knop K."/>
            <person name="Barton G.J."/>
            <person name="Sherwood A.V."/>
            <person name="Lopez-Montes A."/>
            <person name="Asiedu R."/>
            <person name="Jamnadass R."/>
            <person name="Muchugi A."/>
            <person name="Goodstein D."/>
            <person name="Egesi C.N."/>
            <person name="Featherston J."/>
            <person name="Asfaw A."/>
            <person name="Simpson G.G."/>
            <person name="Dolezel J."/>
            <person name="Hendre P.S."/>
            <person name="Van Deynze A."/>
            <person name="Kumar P.L."/>
            <person name="Obidiegwu J.E."/>
            <person name="Bhattacharjee R."/>
            <person name="Rokhsar D.S."/>
        </authorList>
    </citation>
    <scope>NUCLEOTIDE SEQUENCE [LARGE SCALE GENOMIC DNA]</scope>
    <source>
        <strain evidence="2">cv. TDa95/00328</strain>
    </source>
</reference>
<evidence type="ECO:0000313" key="1">
    <source>
        <dbReference type="EMBL" id="KAH7678857.1"/>
    </source>
</evidence>
<accession>A0ACB7VVQ7</accession>